<dbReference type="AlphaFoldDB" id="A0A1X7UF62"/>
<reference evidence="1" key="1">
    <citation type="submission" date="2017-05" db="UniProtKB">
        <authorList>
            <consortium name="EnsemblMetazoa"/>
        </authorList>
    </citation>
    <scope>IDENTIFICATION</scope>
</reference>
<evidence type="ECO:0000313" key="1">
    <source>
        <dbReference type="EnsemblMetazoa" id="Aqu2.1.26280_001"/>
    </source>
</evidence>
<sequence length="51" mass="6292">EHLWFKAVSTLLELCNGYSIERQKNHSQLQFTLMIFYWQARQMKGWMMLRV</sequence>
<name>A0A1X7UF62_AMPQE</name>
<organism evidence="1">
    <name type="scientific">Amphimedon queenslandica</name>
    <name type="common">Sponge</name>
    <dbReference type="NCBI Taxonomy" id="400682"/>
    <lineage>
        <taxon>Eukaryota</taxon>
        <taxon>Metazoa</taxon>
        <taxon>Porifera</taxon>
        <taxon>Demospongiae</taxon>
        <taxon>Heteroscleromorpha</taxon>
        <taxon>Haplosclerida</taxon>
        <taxon>Niphatidae</taxon>
        <taxon>Amphimedon</taxon>
    </lineage>
</organism>
<accession>A0A1X7UF62</accession>
<dbReference type="InParanoid" id="A0A1X7UF62"/>
<proteinExistence type="predicted"/>
<protein>
    <submittedName>
        <fullName evidence="1">Uncharacterized protein</fullName>
    </submittedName>
</protein>
<dbReference type="EnsemblMetazoa" id="Aqu2.1.26280_001">
    <property type="protein sequence ID" value="Aqu2.1.26280_001"/>
    <property type="gene ID" value="Aqu2.1.26280"/>
</dbReference>